<comment type="catalytic activity">
    <reaction evidence="14">
        <text>RX + glutathione = an S-substituted glutathione + a halide anion + H(+)</text>
        <dbReference type="Rhea" id="RHEA:16437"/>
        <dbReference type="ChEBI" id="CHEBI:15378"/>
        <dbReference type="ChEBI" id="CHEBI:16042"/>
        <dbReference type="ChEBI" id="CHEBI:17792"/>
        <dbReference type="ChEBI" id="CHEBI:57925"/>
        <dbReference type="ChEBI" id="CHEBI:90779"/>
        <dbReference type="EC" id="2.5.1.18"/>
    </reaction>
</comment>
<keyword evidence="9 15" id="KW-0862">Zinc</keyword>
<evidence type="ECO:0000256" key="9">
    <source>
        <dbReference type="ARBA" id="ARBA00022833"/>
    </source>
</evidence>
<reference evidence="17" key="1">
    <citation type="submission" date="2025-08" db="UniProtKB">
        <authorList>
            <consortium name="RefSeq"/>
        </authorList>
    </citation>
    <scope>IDENTIFICATION</scope>
</reference>
<evidence type="ECO:0000256" key="5">
    <source>
        <dbReference type="ARBA" id="ARBA00022475"/>
    </source>
</evidence>
<dbReference type="KEGG" id="gsh:117361004"/>
<dbReference type="EC" id="2.5.1.18" evidence="4"/>
<evidence type="ECO:0000256" key="11">
    <source>
        <dbReference type="ARBA" id="ARBA00035808"/>
    </source>
</evidence>
<evidence type="ECO:0000256" key="3">
    <source>
        <dbReference type="ARBA" id="ARBA00007179"/>
    </source>
</evidence>
<feature type="binding site" evidence="15">
    <location>
        <position position="306"/>
    </location>
    <ligand>
        <name>Zn(2+)</name>
        <dbReference type="ChEBI" id="CHEBI:29105"/>
    </ligand>
</feature>
<sequence length="429" mass="48413">MQTVGVESDLRPLFILLVECAAGGMERRNFPNPYADYKGPSDSHTGHFDSAGRLTAEFRQHLNNKISELLQHMEKGLKSADPGDCTVYTGWAGIALLYLHLFDVRGDESDLQHAQSYITKSLNCLTKRWITFLCGDAGPLAVAAVVYHKLGRERDAEDCIRRLCQLHPSVVKLDAKVPDELLYGRVGYLFSLLFINKHFGGEKIPQTYIQQVCDTILASGVNLANKRNFVTRSPLMYEWYQEYYIGPAHGLTGIYYFLMQPACNTSQDTLLRQVKPSVDYVNQLKFPSGNFPPCIDDTRDQLVHWCHGAAGVIYMLIQAYKVYGEQRYLADALQCAEVVWQRGLLKKGYGLCHGAAGNAYAFLALYNMTRDVKYLYRACKFADWCIDYGQHGCRIADTPFSLFEGMAGTIYFLSDLLEPTKAKFPAFEL</sequence>
<dbReference type="Gene3D" id="1.50.10.10">
    <property type="match status" value="1"/>
</dbReference>
<dbReference type="InParanoid" id="A0A6P8R0M2"/>
<keyword evidence="10" id="KW-0472">Membrane</keyword>
<accession>A0A6P8R0M2</accession>
<dbReference type="Pfam" id="PF05147">
    <property type="entry name" value="LANC_like"/>
    <property type="match status" value="1"/>
</dbReference>
<evidence type="ECO:0000256" key="4">
    <source>
        <dbReference type="ARBA" id="ARBA00012452"/>
    </source>
</evidence>
<comment type="similarity">
    <text evidence="3">Belongs to the LanC-like protein family.</text>
</comment>
<evidence type="ECO:0000256" key="14">
    <source>
        <dbReference type="ARBA" id="ARBA00047960"/>
    </source>
</evidence>
<dbReference type="InterPro" id="IPR012341">
    <property type="entry name" value="6hp_glycosidase-like_sf"/>
</dbReference>
<keyword evidence="16" id="KW-1185">Reference proteome</keyword>
<dbReference type="FunCoup" id="A0A6P8R0M2">
    <property type="interactions" value="1095"/>
</dbReference>
<organism evidence="16 17">
    <name type="scientific">Geotrypetes seraphini</name>
    <name type="common">Gaboon caecilian</name>
    <name type="synonym">Caecilia seraphini</name>
    <dbReference type="NCBI Taxonomy" id="260995"/>
    <lineage>
        <taxon>Eukaryota</taxon>
        <taxon>Metazoa</taxon>
        <taxon>Chordata</taxon>
        <taxon>Craniata</taxon>
        <taxon>Vertebrata</taxon>
        <taxon>Euteleostomi</taxon>
        <taxon>Amphibia</taxon>
        <taxon>Gymnophiona</taxon>
        <taxon>Geotrypetes</taxon>
    </lineage>
</organism>
<dbReference type="GeneID" id="117361004"/>
<dbReference type="CDD" id="cd04794">
    <property type="entry name" value="euk_LANCL"/>
    <property type="match status" value="1"/>
</dbReference>
<evidence type="ECO:0000256" key="7">
    <source>
        <dbReference type="ARBA" id="ARBA00022679"/>
    </source>
</evidence>
<evidence type="ECO:0000256" key="13">
    <source>
        <dbReference type="ARBA" id="ARBA00043169"/>
    </source>
</evidence>
<protein>
    <recommendedName>
        <fullName evidence="12">Glutathione S-transferase LANCL1</fullName>
        <ecNumber evidence="4">2.5.1.18</ecNumber>
    </recommendedName>
    <alternativeName>
        <fullName evidence="13">LanC-like protein 1</fullName>
    </alternativeName>
</protein>
<keyword evidence="7" id="KW-0808">Transferase</keyword>
<comment type="catalytic activity">
    <reaction evidence="11">
        <text>1-chloro-2,4-dinitrobenzene + glutathione = 2,4-dinitrophenyl-S-glutathione + chloride + H(+)</text>
        <dbReference type="Rhea" id="RHEA:51220"/>
        <dbReference type="ChEBI" id="CHEBI:15378"/>
        <dbReference type="ChEBI" id="CHEBI:17996"/>
        <dbReference type="ChEBI" id="CHEBI:34718"/>
        <dbReference type="ChEBI" id="CHEBI:57925"/>
        <dbReference type="ChEBI" id="CHEBI:133977"/>
        <dbReference type="EC" id="2.5.1.18"/>
    </reaction>
</comment>
<dbReference type="InterPro" id="IPR020464">
    <property type="entry name" value="LanC-like_prot_euk"/>
</dbReference>
<dbReference type="PANTHER" id="PTHR12736">
    <property type="entry name" value="LANC-LIKE PROTEIN"/>
    <property type="match status" value="1"/>
</dbReference>
<comment type="subcellular location">
    <subcellularLocation>
        <location evidence="1">Cell membrane</location>
        <topology evidence="1">Peripheral membrane protein</topology>
    </subcellularLocation>
    <subcellularLocation>
        <location evidence="2">Cytoplasm</location>
    </subcellularLocation>
</comment>
<dbReference type="AlphaFoldDB" id="A0A6P8R0M2"/>
<dbReference type="OrthoDB" id="10257263at2759"/>
<dbReference type="SUPFAM" id="SSF158745">
    <property type="entry name" value="LanC-like"/>
    <property type="match status" value="1"/>
</dbReference>
<evidence type="ECO:0000256" key="2">
    <source>
        <dbReference type="ARBA" id="ARBA00004496"/>
    </source>
</evidence>
<dbReference type="PRINTS" id="PR01950">
    <property type="entry name" value="LANCSUPER"/>
</dbReference>
<name>A0A6P8R0M2_GEOSA</name>
<evidence type="ECO:0000256" key="12">
    <source>
        <dbReference type="ARBA" id="ARBA00039457"/>
    </source>
</evidence>
<dbReference type="PANTHER" id="PTHR12736:SF5">
    <property type="entry name" value="GLUTATHIONE S-TRANSFERASE LANCL1"/>
    <property type="match status" value="1"/>
</dbReference>
<keyword evidence="5" id="KW-1003">Cell membrane</keyword>
<evidence type="ECO:0000256" key="6">
    <source>
        <dbReference type="ARBA" id="ARBA00022490"/>
    </source>
</evidence>
<feature type="binding site" evidence="15">
    <location>
        <position position="353"/>
    </location>
    <ligand>
        <name>Zn(2+)</name>
        <dbReference type="ChEBI" id="CHEBI:29105"/>
    </ligand>
</feature>
<dbReference type="SMART" id="SM01260">
    <property type="entry name" value="LANC_like"/>
    <property type="match status" value="1"/>
</dbReference>
<dbReference type="GO" id="GO:0005886">
    <property type="term" value="C:plasma membrane"/>
    <property type="evidence" value="ECO:0007669"/>
    <property type="project" value="UniProtKB-SubCell"/>
</dbReference>
<dbReference type="FunFam" id="1.50.10.10:FF:000019">
    <property type="entry name" value="LanC-like protein 1"/>
    <property type="match status" value="1"/>
</dbReference>
<dbReference type="GO" id="GO:0005975">
    <property type="term" value="P:carbohydrate metabolic process"/>
    <property type="evidence" value="ECO:0007669"/>
    <property type="project" value="InterPro"/>
</dbReference>
<feature type="binding site" evidence="15">
    <location>
        <position position="352"/>
    </location>
    <ligand>
        <name>Zn(2+)</name>
        <dbReference type="ChEBI" id="CHEBI:29105"/>
    </ligand>
</feature>
<dbReference type="CTD" id="10314"/>
<evidence type="ECO:0000256" key="10">
    <source>
        <dbReference type="ARBA" id="ARBA00023136"/>
    </source>
</evidence>
<dbReference type="GO" id="GO:0031179">
    <property type="term" value="P:peptide modification"/>
    <property type="evidence" value="ECO:0007669"/>
    <property type="project" value="InterPro"/>
</dbReference>
<dbReference type="Proteomes" id="UP000515159">
    <property type="component" value="Chromosome 5"/>
</dbReference>
<dbReference type="GO" id="GO:0004364">
    <property type="term" value="F:glutathione transferase activity"/>
    <property type="evidence" value="ECO:0007669"/>
    <property type="project" value="UniProtKB-EC"/>
</dbReference>
<evidence type="ECO:0000256" key="15">
    <source>
        <dbReference type="PIRSR" id="PIRSR607822-1"/>
    </source>
</evidence>
<keyword evidence="6" id="KW-0963">Cytoplasm</keyword>
<evidence type="ECO:0000256" key="8">
    <source>
        <dbReference type="ARBA" id="ARBA00022723"/>
    </source>
</evidence>
<evidence type="ECO:0000256" key="1">
    <source>
        <dbReference type="ARBA" id="ARBA00004202"/>
    </source>
</evidence>
<proteinExistence type="inferred from homology"/>
<dbReference type="PRINTS" id="PR01951">
    <property type="entry name" value="LANCEUKARYTE"/>
</dbReference>
<evidence type="ECO:0000313" key="17">
    <source>
        <dbReference type="RefSeq" id="XP_033801640.1"/>
    </source>
</evidence>
<dbReference type="GO" id="GO:0005737">
    <property type="term" value="C:cytoplasm"/>
    <property type="evidence" value="ECO:0007669"/>
    <property type="project" value="UniProtKB-SubCell"/>
</dbReference>
<keyword evidence="8 15" id="KW-0479">Metal-binding</keyword>
<dbReference type="RefSeq" id="XP_033801640.1">
    <property type="nucleotide sequence ID" value="XM_033945749.1"/>
</dbReference>
<dbReference type="InterPro" id="IPR007822">
    <property type="entry name" value="LANC-like"/>
</dbReference>
<evidence type="ECO:0000313" key="16">
    <source>
        <dbReference type="Proteomes" id="UP000515159"/>
    </source>
</evidence>
<gene>
    <name evidence="17" type="primary">LANCL1</name>
</gene>
<dbReference type="GO" id="GO:0046872">
    <property type="term" value="F:metal ion binding"/>
    <property type="evidence" value="ECO:0007669"/>
    <property type="project" value="UniProtKB-KW"/>
</dbReference>